<name>A0A9R1V0I1_LACSA</name>
<sequence>MVNEMIVLGAGIGNNGMVLSYLLYVYDTMFMGEWDQNDVKNLIQISGSFYIVFFYGFSGTSFPFTYFGLSLGDNMARAIGWQLVMTGLRFVVYLKVKILSAEGNATLIKSVLGSLVEMMLFNEHNSLWLRLIKAFHGCDGGFWLGLHAQAGSGVWSFILGYLN</sequence>
<gene>
    <name evidence="2" type="ORF">LSAT_V11C700370630</name>
</gene>
<feature type="transmembrane region" description="Helical" evidence="1">
    <location>
        <begin position="47"/>
        <end position="69"/>
    </location>
</feature>
<dbReference type="AlphaFoldDB" id="A0A9R1V0I1"/>
<evidence type="ECO:0000313" key="3">
    <source>
        <dbReference type="Proteomes" id="UP000235145"/>
    </source>
</evidence>
<protein>
    <submittedName>
        <fullName evidence="2">Uncharacterized protein</fullName>
    </submittedName>
</protein>
<organism evidence="2 3">
    <name type="scientific">Lactuca sativa</name>
    <name type="common">Garden lettuce</name>
    <dbReference type="NCBI Taxonomy" id="4236"/>
    <lineage>
        <taxon>Eukaryota</taxon>
        <taxon>Viridiplantae</taxon>
        <taxon>Streptophyta</taxon>
        <taxon>Embryophyta</taxon>
        <taxon>Tracheophyta</taxon>
        <taxon>Spermatophyta</taxon>
        <taxon>Magnoliopsida</taxon>
        <taxon>eudicotyledons</taxon>
        <taxon>Gunneridae</taxon>
        <taxon>Pentapetalae</taxon>
        <taxon>asterids</taxon>
        <taxon>campanulids</taxon>
        <taxon>Asterales</taxon>
        <taxon>Asteraceae</taxon>
        <taxon>Cichorioideae</taxon>
        <taxon>Cichorieae</taxon>
        <taxon>Lactucinae</taxon>
        <taxon>Lactuca</taxon>
    </lineage>
</organism>
<proteinExistence type="predicted"/>
<keyword evidence="1" id="KW-0472">Membrane</keyword>
<keyword evidence="1" id="KW-1133">Transmembrane helix</keyword>
<feature type="transmembrane region" description="Helical" evidence="1">
    <location>
        <begin position="142"/>
        <end position="162"/>
    </location>
</feature>
<accession>A0A9R1V0I1</accession>
<dbReference type="EMBL" id="NBSK02000007">
    <property type="protein sequence ID" value="KAJ0196061.1"/>
    <property type="molecule type" value="Genomic_DNA"/>
</dbReference>
<comment type="caution">
    <text evidence="2">The sequence shown here is derived from an EMBL/GenBank/DDBJ whole genome shotgun (WGS) entry which is preliminary data.</text>
</comment>
<dbReference type="Proteomes" id="UP000235145">
    <property type="component" value="Unassembled WGS sequence"/>
</dbReference>
<feature type="transmembrane region" description="Helical" evidence="1">
    <location>
        <begin position="6"/>
        <end position="26"/>
    </location>
</feature>
<reference evidence="2 3" key="1">
    <citation type="journal article" date="2017" name="Nat. Commun.">
        <title>Genome assembly with in vitro proximity ligation data and whole-genome triplication in lettuce.</title>
        <authorList>
            <person name="Reyes-Chin-Wo S."/>
            <person name="Wang Z."/>
            <person name="Yang X."/>
            <person name="Kozik A."/>
            <person name="Arikit S."/>
            <person name="Song C."/>
            <person name="Xia L."/>
            <person name="Froenicke L."/>
            <person name="Lavelle D.O."/>
            <person name="Truco M.J."/>
            <person name="Xia R."/>
            <person name="Zhu S."/>
            <person name="Xu C."/>
            <person name="Xu H."/>
            <person name="Xu X."/>
            <person name="Cox K."/>
            <person name="Korf I."/>
            <person name="Meyers B.C."/>
            <person name="Michelmore R.W."/>
        </authorList>
    </citation>
    <scope>NUCLEOTIDE SEQUENCE [LARGE SCALE GENOMIC DNA]</scope>
    <source>
        <strain evidence="3">cv. Salinas</strain>
        <tissue evidence="2">Seedlings</tissue>
    </source>
</reference>
<evidence type="ECO:0000313" key="2">
    <source>
        <dbReference type="EMBL" id="KAJ0196061.1"/>
    </source>
</evidence>
<evidence type="ECO:0000256" key="1">
    <source>
        <dbReference type="SAM" id="Phobius"/>
    </source>
</evidence>
<keyword evidence="1" id="KW-0812">Transmembrane</keyword>
<keyword evidence="3" id="KW-1185">Reference proteome</keyword>